<dbReference type="EMBL" id="GBEZ01008906">
    <property type="protein sequence ID" value="JAC76658.1"/>
    <property type="molecule type" value="Transcribed_RNA"/>
</dbReference>
<evidence type="ECO:0000256" key="3">
    <source>
        <dbReference type="ARBA" id="ARBA00022723"/>
    </source>
</evidence>
<feature type="region of interest" description="Disordered" evidence="8">
    <location>
        <begin position="406"/>
        <end position="432"/>
    </location>
</feature>
<evidence type="ECO:0000256" key="2">
    <source>
        <dbReference type="ARBA" id="ARBA00012146"/>
    </source>
</evidence>
<feature type="domain" description="DHHA2" evidence="9">
    <location>
        <begin position="237"/>
        <end position="391"/>
    </location>
</feature>
<dbReference type="InterPro" id="IPR038763">
    <property type="entry name" value="DHH_sf"/>
</dbReference>
<comment type="cofactor">
    <cofactor evidence="1">
        <name>Mn(2+)</name>
        <dbReference type="ChEBI" id="CHEBI:29035"/>
    </cofactor>
</comment>
<dbReference type="Pfam" id="PF02833">
    <property type="entry name" value="DHHA2"/>
    <property type="match status" value="1"/>
</dbReference>
<name>A0A061RXK1_9CHLO</name>
<sequence length="432" mass="47182">MVVSNGAAHKHHVPYHDRVLNPVETAVESQWNAGEQLLKELAVTEDVHGFRPEISGSVFCGHLVADLDSIAGAIGAATLYGGTPARASEINSETEFALEYWGVSLDEIRPIEDVLAESPGRGVCLVDFQQTTQLNPAIKMDQIVGVIDHHALQSSTIVTNKPIFVDIRPWGSMSTILAYEFATSHAFLPKRVAGLLLCAILSDTLNLRSPTTTDWDRRVVSMLVQYTGVEDVNLLCSNQFKAKSKTLAQMTPYTLVNGDIKQFKFGGSDGSDHQIAFSVVETTDMEAMIRRTEELIPEMRTVKSELGEAEDKPPVDALFTAIVDIVNLESYLLVQGQAEQSLAETAYGGKVGDVDDNIQAWAGEHGSSYLLYLGSRVSRKADFVPPLSDAVAKGWMKPLRKNKSEAAFRPNGPVHMDYSHNPAGELSRGDEL</sequence>
<evidence type="ECO:0000256" key="5">
    <source>
        <dbReference type="ARBA" id="ARBA00023211"/>
    </source>
</evidence>
<keyword evidence="3" id="KW-0479">Metal-binding</keyword>
<comment type="catalytic activity">
    <reaction evidence="7">
        <text>diphosphate + H2O = 2 phosphate + H(+)</text>
        <dbReference type="Rhea" id="RHEA:24576"/>
        <dbReference type="ChEBI" id="CHEBI:15377"/>
        <dbReference type="ChEBI" id="CHEBI:15378"/>
        <dbReference type="ChEBI" id="CHEBI:33019"/>
        <dbReference type="ChEBI" id="CHEBI:43474"/>
        <dbReference type="EC" id="3.6.1.1"/>
    </reaction>
</comment>
<evidence type="ECO:0000256" key="7">
    <source>
        <dbReference type="ARBA" id="ARBA00047820"/>
    </source>
</evidence>
<dbReference type="Gene3D" id="3.90.1640.10">
    <property type="entry name" value="inorganic pyrophosphatase (n-terminal core)"/>
    <property type="match status" value="1"/>
</dbReference>
<keyword evidence="4" id="KW-0378">Hydrolase</keyword>
<dbReference type="AlphaFoldDB" id="A0A061RXK1"/>
<dbReference type="SUPFAM" id="SSF64182">
    <property type="entry name" value="DHH phosphoesterases"/>
    <property type="match status" value="1"/>
</dbReference>
<dbReference type="PANTHER" id="PTHR12112">
    <property type="entry name" value="BNIP - RELATED"/>
    <property type="match status" value="1"/>
</dbReference>
<evidence type="ECO:0000259" key="9">
    <source>
        <dbReference type="SMART" id="SM01131"/>
    </source>
</evidence>
<gene>
    <name evidence="10" type="ORF">TSPGSL018_19598</name>
</gene>
<proteinExistence type="predicted"/>
<dbReference type="Gene3D" id="3.10.310.20">
    <property type="entry name" value="DHHA2 domain"/>
    <property type="match status" value="1"/>
</dbReference>
<reference evidence="10" key="1">
    <citation type="submission" date="2014-05" db="EMBL/GenBank/DDBJ databases">
        <title>The transcriptome of the halophilic microalga Tetraselmis sp. GSL018 isolated from the Great Salt Lake, Utah.</title>
        <authorList>
            <person name="Jinkerson R.E."/>
            <person name="D'Adamo S."/>
            <person name="Posewitz M.C."/>
        </authorList>
    </citation>
    <scope>NUCLEOTIDE SEQUENCE</scope>
    <source>
        <strain evidence="10">GSL018</strain>
    </source>
</reference>
<dbReference type="GO" id="GO:0005737">
    <property type="term" value="C:cytoplasm"/>
    <property type="evidence" value="ECO:0007669"/>
    <property type="project" value="InterPro"/>
</dbReference>
<evidence type="ECO:0000256" key="4">
    <source>
        <dbReference type="ARBA" id="ARBA00022801"/>
    </source>
</evidence>
<dbReference type="EC" id="3.6.1.1" evidence="2"/>
<evidence type="ECO:0000256" key="1">
    <source>
        <dbReference type="ARBA" id="ARBA00001936"/>
    </source>
</evidence>
<dbReference type="GO" id="GO:0046872">
    <property type="term" value="F:metal ion binding"/>
    <property type="evidence" value="ECO:0007669"/>
    <property type="project" value="UniProtKB-KW"/>
</dbReference>
<protein>
    <recommendedName>
        <fullName evidence="2">inorganic diphosphatase</fullName>
        <ecNumber evidence="2">3.6.1.1</ecNumber>
    </recommendedName>
    <alternativeName>
        <fullName evidence="6">Pyrophosphate phospho-hydrolase</fullName>
    </alternativeName>
</protein>
<dbReference type="Pfam" id="PF01368">
    <property type="entry name" value="DHH"/>
    <property type="match status" value="1"/>
</dbReference>
<dbReference type="InterPro" id="IPR001667">
    <property type="entry name" value="DDH_dom"/>
</dbReference>
<dbReference type="InterPro" id="IPR038222">
    <property type="entry name" value="DHHA2_dom_sf"/>
</dbReference>
<dbReference type="InterPro" id="IPR004097">
    <property type="entry name" value="DHHA2"/>
</dbReference>
<keyword evidence="5" id="KW-0464">Manganese</keyword>
<dbReference type="GO" id="GO:0004427">
    <property type="term" value="F:inorganic diphosphate phosphatase activity"/>
    <property type="evidence" value="ECO:0007669"/>
    <property type="project" value="UniProtKB-EC"/>
</dbReference>
<organism evidence="10">
    <name type="scientific">Tetraselmis sp. GSL018</name>
    <dbReference type="NCBI Taxonomy" id="582737"/>
    <lineage>
        <taxon>Eukaryota</taxon>
        <taxon>Viridiplantae</taxon>
        <taxon>Chlorophyta</taxon>
        <taxon>core chlorophytes</taxon>
        <taxon>Chlorodendrophyceae</taxon>
        <taxon>Chlorodendrales</taxon>
        <taxon>Chlorodendraceae</taxon>
        <taxon>Tetraselmis</taxon>
    </lineage>
</organism>
<evidence type="ECO:0000256" key="6">
    <source>
        <dbReference type="ARBA" id="ARBA00032535"/>
    </source>
</evidence>
<dbReference type="PANTHER" id="PTHR12112:SF22">
    <property type="entry name" value="MANGANESE-DEPENDENT INORGANIC PYROPHOSPHATASE-RELATED"/>
    <property type="match status" value="1"/>
</dbReference>
<dbReference type="SMART" id="SM01131">
    <property type="entry name" value="DHHA2"/>
    <property type="match status" value="1"/>
</dbReference>
<accession>A0A061RXK1</accession>
<evidence type="ECO:0000313" key="10">
    <source>
        <dbReference type="EMBL" id="JAC76658.1"/>
    </source>
</evidence>
<evidence type="ECO:0000256" key="8">
    <source>
        <dbReference type="SAM" id="MobiDB-lite"/>
    </source>
</evidence>